<dbReference type="Proteomes" id="UP000264589">
    <property type="component" value="Unassembled WGS sequence"/>
</dbReference>
<dbReference type="OrthoDB" id="9798754at2"/>
<evidence type="ECO:0000313" key="3">
    <source>
        <dbReference type="Proteomes" id="UP000264589"/>
    </source>
</evidence>
<evidence type="ECO:0000259" key="1">
    <source>
        <dbReference type="Pfam" id="PF04480"/>
    </source>
</evidence>
<dbReference type="GO" id="GO:0004519">
    <property type="term" value="F:endonuclease activity"/>
    <property type="evidence" value="ECO:0007669"/>
    <property type="project" value="UniProtKB-KW"/>
</dbReference>
<gene>
    <name evidence="2" type="ORF">DX908_01700</name>
</gene>
<dbReference type="CDD" id="cd01038">
    <property type="entry name" value="Endonuclease_DUF559"/>
    <property type="match status" value="1"/>
</dbReference>
<dbReference type="SUPFAM" id="SSF52980">
    <property type="entry name" value="Restriction endonuclease-like"/>
    <property type="match status" value="1"/>
</dbReference>
<dbReference type="Gene3D" id="3.40.960.10">
    <property type="entry name" value="VSR Endonuclease"/>
    <property type="match status" value="1"/>
</dbReference>
<evidence type="ECO:0000313" key="2">
    <source>
        <dbReference type="EMBL" id="RFB06311.1"/>
    </source>
</evidence>
<feature type="domain" description="DUF559" evidence="1">
    <location>
        <begin position="2"/>
        <end position="102"/>
    </location>
</feature>
<dbReference type="AlphaFoldDB" id="A0A371RLK8"/>
<dbReference type="InParanoid" id="A0A371RLK8"/>
<dbReference type="Pfam" id="PF04480">
    <property type="entry name" value="DUF559"/>
    <property type="match status" value="1"/>
</dbReference>
<reference evidence="2 3" key="1">
    <citation type="submission" date="2018-08" db="EMBL/GenBank/DDBJ databases">
        <title>Parvularcula sp. SM1705, isolated from surface water of the South Sea China.</title>
        <authorList>
            <person name="Sun L."/>
        </authorList>
    </citation>
    <scope>NUCLEOTIDE SEQUENCE [LARGE SCALE GENOMIC DNA]</scope>
    <source>
        <strain evidence="2 3">SM1705</strain>
    </source>
</reference>
<comment type="caution">
    <text evidence="2">The sequence shown here is derived from an EMBL/GenBank/DDBJ whole genome shotgun (WGS) entry which is preliminary data.</text>
</comment>
<keyword evidence="2" id="KW-0255">Endonuclease</keyword>
<dbReference type="PANTHER" id="PTHR38590">
    <property type="entry name" value="BLL0828 PROTEIN"/>
    <property type="match status" value="1"/>
</dbReference>
<name>A0A371RLK8_9PROT</name>
<dbReference type="InterPro" id="IPR011335">
    <property type="entry name" value="Restrct_endonuc-II-like"/>
</dbReference>
<dbReference type="PANTHER" id="PTHR38590:SF1">
    <property type="entry name" value="BLL0828 PROTEIN"/>
    <property type="match status" value="1"/>
</dbReference>
<sequence>MLRQTLPEAEVILWNGLRRKALGYRFRRQHPIGPYIVDFYSAEVRLCVEVDGGSHFTDEHALRYDEQRSKFLEENGYEVVRLMNDEVRSGLHDALQAIRQRCDELNQMKQCES</sequence>
<organism evidence="2 3">
    <name type="scientific">Parvularcula marina</name>
    <dbReference type="NCBI Taxonomy" id="2292771"/>
    <lineage>
        <taxon>Bacteria</taxon>
        <taxon>Pseudomonadati</taxon>
        <taxon>Pseudomonadota</taxon>
        <taxon>Alphaproteobacteria</taxon>
        <taxon>Parvularculales</taxon>
        <taxon>Parvularculaceae</taxon>
        <taxon>Parvularcula</taxon>
    </lineage>
</organism>
<dbReference type="EMBL" id="QUQO01000001">
    <property type="protein sequence ID" value="RFB06311.1"/>
    <property type="molecule type" value="Genomic_DNA"/>
</dbReference>
<dbReference type="InterPro" id="IPR047216">
    <property type="entry name" value="Endonuclease_DUF559_bact"/>
</dbReference>
<protein>
    <submittedName>
        <fullName evidence="2">Endonuclease domain-containing protein</fullName>
    </submittedName>
</protein>
<proteinExistence type="predicted"/>
<accession>A0A371RLK8</accession>
<dbReference type="InterPro" id="IPR007569">
    <property type="entry name" value="DUF559"/>
</dbReference>
<keyword evidence="2" id="KW-0540">Nuclease</keyword>
<keyword evidence="3" id="KW-1185">Reference proteome</keyword>
<keyword evidence="2" id="KW-0378">Hydrolase</keyword>